<dbReference type="OMA" id="EIVCHEC"/>
<dbReference type="OrthoDB" id="1627220at2759"/>
<dbReference type="InterPro" id="IPR003593">
    <property type="entry name" value="AAA+_ATPase"/>
</dbReference>
<evidence type="ECO:0000259" key="4">
    <source>
        <dbReference type="PROSITE" id="PS50104"/>
    </source>
</evidence>
<gene>
    <name evidence="5" type="primary">LOC115960310</name>
</gene>
<dbReference type="InterPro" id="IPR058192">
    <property type="entry name" value="WHD_ROQ1-like"/>
</dbReference>
<dbReference type="InParanoid" id="A0A7N2MIH8"/>
<dbReference type="RefSeq" id="XP_030934993.1">
    <property type="nucleotide sequence ID" value="XM_031079133.1"/>
</dbReference>
<dbReference type="Proteomes" id="UP000594261">
    <property type="component" value="Chromosome 9"/>
</dbReference>
<dbReference type="SMART" id="SM00255">
    <property type="entry name" value="TIR"/>
    <property type="match status" value="1"/>
</dbReference>
<protein>
    <recommendedName>
        <fullName evidence="4">TIR domain-containing protein</fullName>
    </recommendedName>
</protein>
<reference evidence="5" key="2">
    <citation type="submission" date="2021-01" db="UniProtKB">
        <authorList>
            <consortium name="EnsemblPlants"/>
        </authorList>
    </citation>
    <scope>IDENTIFICATION</scope>
</reference>
<keyword evidence="2" id="KW-0677">Repeat</keyword>
<dbReference type="GeneID" id="115960310"/>
<dbReference type="Pfam" id="PF00931">
    <property type="entry name" value="NB-ARC"/>
    <property type="match status" value="1"/>
</dbReference>
<dbReference type="PANTHER" id="PTHR11017">
    <property type="entry name" value="LEUCINE-RICH REPEAT-CONTAINING PROTEIN"/>
    <property type="match status" value="1"/>
</dbReference>
<keyword evidence="3" id="KW-0520">NAD</keyword>
<dbReference type="InterPro" id="IPR044974">
    <property type="entry name" value="Disease_R_plants"/>
</dbReference>
<dbReference type="InterPro" id="IPR002182">
    <property type="entry name" value="NB-ARC"/>
</dbReference>
<dbReference type="Gene3D" id="3.40.50.10140">
    <property type="entry name" value="Toll/interleukin-1 receptor homology (TIR) domain"/>
    <property type="match status" value="1"/>
</dbReference>
<dbReference type="RefSeq" id="XP_030934992.1">
    <property type="nucleotide sequence ID" value="XM_031079132.1"/>
</dbReference>
<dbReference type="FunFam" id="3.40.50.10140:FF:000007">
    <property type="entry name" value="Disease resistance protein (TIR-NBS-LRR class)"/>
    <property type="match status" value="1"/>
</dbReference>
<evidence type="ECO:0000313" key="5">
    <source>
        <dbReference type="EnsemblPlants" id="QL09p017467:mrna"/>
    </source>
</evidence>
<dbReference type="Gene3D" id="3.40.50.300">
    <property type="entry name" value="P-loop containing nucleotide triphosphate hydrolases"/>
    <property type="match status" value="1"/>
</dbReference>
<feature type="domain" description="TIR" evidence="4">
    <location>
        <begin position="18"/>
        <end position="185"/>
    </location>
</feature>
<sequence>MALIPYSSSSSSTRGRGSKHDVFISFRGEDTRKKFTDHLYAGLEQKRISTFRDDEKLERGTPIGPGLFKAIEESRFAVVILSSDYASSRWCLIELAKIVDCMKKTGLVVLPVFHYVDPSDVRNQGEIYAEAFKKHEERFKDSNEEDVLMWKAALTEVANLSGWDLRDRHESKVIQEIVGTISSELNRRFSKTISKDLVGIDSRVEEMLDSYLCEGLGGVRFVGICGMAGMGKTTLAQEIYRRISGNFEASSFIANVREETRNQGLVSVQKQLLSKILMPSEIRISNLREGINVIGNRLRDKRVLIVLDDVDGGEQLEALAGKHDWFGLGSRIIITSRDSHLLRRHGVDDIYVIKVLSDYEALLLFSWRAFNKSYPTEDYLKLSKDFVNYSGGLPLAITVVGALLFAKGIDEWKKALSKLKETSGLKILDVLKMSYDELMDVQQELFLDIACFFKGENINCIRDILKTFGYYPDYNIGVLMEKSLITIDAWGTLWMHDLLQELGTEIVCHECPEDPGRRSRLWIYEDVLNVLKNNTGTELIEGIVLKEHVHKTKQLNVESLSKMKKLRMLKIHGVLLPNHLNYLSNEICIIEWHGCPLNSMPTNFQPNKLVELKMHCSAIIQLWKGIVILDKLKLIDLSDSQKLIETPDFSGAPNLKHLILRRCTRLYKIDASIGNLRWLIQLDLNGCKCLEILPSKISLESLEVFDLSGCSRLKKFPEIVGKMLCLSKLDLDKTAIKELPVSVQNFQPHFFESKRLQESFKS</sequence>
<dbReference type="Gene3D" id="3.80.10.10">
    <property type="entry name" value="Ribonuclease Inhibitor"/>
    <property type="match status" value="1"/>
</dbReference>
<dbReference type="InterPro" id="IPR032675">
    <property type="entry name" value="LRR_dom_sf"/>
</dbReference>
<dbReference type="SUPFAM" id="SSF52058">
    <property type="entry name" value="L domain-like"/>
    <property type="match status" value="1"/>
</dbReference>
<dbReference type="RefSeq" id="XP_030934989.1">
    <property type="nucleotide sequence ID" value="XM_031079129.1"/>
</dbReference>
<dbReference type="Gene3D" id="1.10.8.430">
    <property type="entry name" value="Helical domain of apoptotic protease-activating factors"/>
    <property type="match status" value="1"/>
</dbReference>
<dbReference type="InterPro" id="IPR000157">
    <property type="entry name" value="TIR_dom"/>
</dbReference>
<dbReference type="GO" id="GO:0006952">
    <property type="term" value="P:defense response"/>
    <property type="evidence" value="ECO:0007669"/>
    <property type="project" value="InterPro"/>
</dbReference>
<organism evidence="5 6">
    <name type="scientific">Quercus lobata</name>
    <name type="common">Valley oak</name>
    <dbReference type="NCBI Taxonomy" id="97700"/>
    <lineage>
        <taxon>Eukaryota</taxon>
        <taxon>Viridiplantae</taxon>
        <taxon>Streptophyta</taxon>
        <taxon>Embryophyta</taxon>
        <taxon>Tracheophyta</taxon>
        <taxon>Spermatophyta</taxon>
        <taxon>Magnoliopsida</taxon>
        <taxon>eudicotyledons</taxon>
        <taxon>Gunneridae</taxon>
        <taxon>Pentapetalae</taxon>
        <taxon>rosids</taxon>
        <taxon>fabids</taxon>
        <taxon>Fagales</taxon>
        <taxon>Fagaceae</taxon>
        <taxon>Quercus</taxon>
    </lineage>
</organism>
<name>A0A7N2MIH8_QUELO</name>
<dbReference type="Gramene" id="QL09p017467:mrna">
    <property type="protein sequence ID" value="QL09p017467:mrna"/>
    <property type="gene ID" value="QL09p017467"/>
</dbReference>
<dbReference type="FunCoup" id="A0A7N2MIH8">
    <property type="interactions" value="229"/>
</dbReference>
<dbReference type="EMBL" id="LRBV02000009">
    <property type="status" value="NOT_ANNOTATED_CDS"/>
    <property type="molecule type" value="Genomic_DNA"/>
</dbReference>
<keyword evidence="1" id="KW-0433">Leucine-rich repeat</keyword>
<dbReference type="RefSeq" id="XP_030934991.1">
    <property type="nucleotide sequence ID" value="XM_031079131.1"/>
</dbReference>
<dbReference type="Pfam" id="PF23282">
    <property type="entry name" value="WHD_ROQ1"/>
    <property type="match status" value="1"/>
</dbReference>
<dbReference type="GO" id="GO:0043531">
    <property type="term" value="F:ADP binding"/>
    <property type="evidence" value="ECO:0007669"/>
    <property type="project" value="InterPro"/>
</dbReference>
<dbReference type="GO" id="GO:0007165">
    <property type="term" value="P:signal transduction"/>
    <property type="evidence" value="ECO:0007669"/>
    <property type="project" value="InterPro"/>
</dbReference>
<evidence type="ECO:0000256" key="1">
    <source>
        <dbReference type="ARBA" id="ARBA00022614"/>
    </source>
</evidence>
<dbReference type="SMART" id="SM00382">
    <property type="entry name" value="AAA"/>
    <property type="match status" value="1"/>
</dbReference>
<dbReference type="InterPro" id="IPR042197">
    <property type="entry name" value="Apaf_helical"/>
</dbReference>
<evidence type="ECO:0000313" key="6">
    <source>
        <dbReference type="Proteomes" id="UP000594261"/>
    </source>
</evidence>
<dbReference type="PROSITE" id="PS50104">
    <property type="entry name" value="TIR"/>
    <property type="match status" value="1"/>
</dbReference>
<dbReference type="SUPFAM" id="SSF52200">
    <property type="entry name" value="Toll/Interleukin receptor TIR domain"/>
    <property type="match status" value="1"/>
</dbReference>
<proteinExistence type="predicted"/>
<evidence type="ECO:0000256" key="2">
    <source>
        <dbReference type="ARBA" id="ARBA00022737"/>
    </source>
</evidence>
<dbReference type="AlphaFoldDB" id="A0A7N2MIH8"/>
<keyword evidence="6" id="KW-1185">Reference proteome</keyword>
<reference evidence="5 6" key="1">
    <citation type="journal article" date="2016" name="G3 (Bethesda)">
        <title>First Draft Assembly and Annotation of the Genome of a California Endemic Oak Quercus lobata Nee (Fagaceae).</title>
        <authorList>
            <person name="Sork V.L."/>
            <person name="Fitz-Gibbon S.T."/>
            <person name="Puiu D."/>
            <person name="Crepeau M."/>
            <person name="Gugger P.F."/>
            <person name="Sherman R."/>
            <person name="Stevens K."/>
            <person name="Langley C.H."/>
            <person name="Pellegrini M."/>
            <person name="Salzberg S.L."/>
        </authorList>
    </citation>
    <scope>NUCLEOTIDE SEQUENCE [LARGE SCALE GENOMIC DNA]</scope>
    <source>
        <strain evidence="5 6">cv. SW786</strain>
    </source>
</reference>
<dbReference type="SUPFAM" id="SSF52540">
    <property type="entry name" value="P-loop containing nucleoside triphosphate hydrolases"/>
    <property type="match status" value="1"/>
</dbReference>
<dbReference type="EnsemblPlants" id="QL09p017467:mrna">
    <property type="protein sequence ID" value="QL09p017467:mrna"/>
    <property type="gene ID" value="QL09p017467"/>
</dbReference>
<dbReference type="PRINTS" id="PR00364">
    <property type="entry name" value="DISEASERSIST"/>
</dbReference>
<dbReference type="InterPro" id="IPR035897">
    <property type="entry name" value="Toll_tir_struct_dom_sf"/>
</dbReference>
<dbReference type="KEGG" id="qlo:115960310"/>
<dbReference type="InterPro" id="IPR027417">
    <property type="entry name" value="P-loop_NTPase"/>
</dbReference>
<accession>A0A7N2MIH8</accession>
<evidence type="ECO:0000256" key="3">
    <source>
        <dbReference type="ARBA" id="ARBA00023027"/>
    </source>
</evidence>
<dbReference type="PANTHER" id="PTHR11017:SF559">
    <property type="entry name" value="DISEASE RESISTANCE PROTEIN CHL1"/>
    <property type="match status" value="1"/>
</dbReference>
<dbReference type="Pfam" id="PF01582">
    <property type="entry name" value="TIR"/>
    <property type="match status" value="1"/>
</dbReference>